<keyword evidence="2" id="KW-1185">Reference proteome</keyword>
<organism evidence="1 2">
    <name type="scientific">Auriscalpium vulgare</name>
    <dbReference type="NCBI Taxonomy" id="40419"/>
    <lineage>
        <taxon>Eukaryota</taxon>
        <taxon>Fungi</taxon>
        <taxon>Dikarya</taxon>
        <taxon>Basidiomycota</taxon>
        <taxon>Agaricomycotina</taxon>
        <taxon>Agaricomycetes</taxon>
        <taxon>Russulales</taxon>
        <taxon>Auriscalpiaceae</taxon>
        <taxon>Auriscalpium</taxon>
    </lineage>
</organism>
<gene>
    <name evidence="1" type="ORF">FA95DRAFT_1488296</name>
</gene>
<evidence type="ECO:0000313" key="1">
    <source>
        <dbReference type="EMBL" id="KAI0049889.1"/>
    </source>
</evidence>
<protein>
    <submittedName>
        <fullName evidence="1">P-loop containing nucleoside triphosphate hydrolase protein</fullName>
    </submittedName>
</protein>
<reference evidence="1" key="2">
    <citation type="journal article" date="2022" name="New Phytol.">
        <title>Evolutionary transition to the ectomycorrhizal habit in the genomes of a hyperdiverse lineage of mushroom-forming fungi.</title>
        <authorList>
            <person name="Looney B."/>
            <person name="Miyauchi S."/>
            <person name="Morin E."/>
            <person name="Drula E."/>
            <person name="Courty P.E."/>
            <person name="Kohler A."/>
            <person name="Kuo A."/>
            <person name="LaButti K."/>
            <person name="Pangilinan J."/>
            <person name="Lipzen A."/>
            <person name="Riley R."/>
            <person name="Andreopoulos W."/>
            <person name="He G."/>
            <person name="Johnson J."/>
            <person name="Nolan M."/>
            <person name="Tritt A."/>
            <person name="Barry K.W."/>
            <person name="Grigoriev I.V."/>
            <person name="Nagy L.G."/>
            <person name="Hibbett D."/>
            <person name="Henrissat B."/>
            <person name="Matheny P.B."/>
            <person name="Labbe J."/>
            <person name="Martin F.M."/>
        </authorList>
    </citation>
    <scope>NUCLEOTIDE SEQUENCE</scope>
    <source>
        <strain evidence="1">FP105234-sp</strain>
    </source>
</reference>
<dbReference type="EMBL" id="MU275868">
    <property type="protein sequence ID" value="KAI0049889.1"/>
    <property type="molecule type" value="Genomic_DNA"/>
</dbReference>
<sequence length="269" mass="29953">MSSPNPLPVEGQATRSEDTTPMRVILVGIGGATCSGKTTLAKHLRGLLPNSFIIHQDDFAPPEATLPIHPVMNVQDWDSAPTAIDWPRMRAFLRTVKRTAHIPADHHSHDHLNEQKEVPVEGSVAARWRAELAGLQSAAEAAEGVRIVWGLVDGFLLYWDPEVVETLDARFFMRVPFEVLKQRREERAGYATAEGTFWRDPPGYFEGLVWPAYVDAHKDMFKDGDYERGQPSLERLVLIEPLGMSMSQVVERCCDELKSLVAAPAEASS</sequence>
<dbReference type="Proteomes" id="UP000814033">
    <property type="component" value="Unassembled WGS sequence"/>
</dbReference>
<comment type="caution">
    <text evidence="1">The sequence shown here is derived from an EMBL/GenBank/DDBJ whole genome shotgun (WGS) entry which is preliminary data.</text>
</comment>
<evidence type="ECO:0000313" key="2">
    <source>
        <dbReference type="Proteomes" id="UP000814033"/>
    </source>
</evidence>
<name>A0ACB8S0T2_9AGAM</name>
<accession>A0ACB8S0T2</accession>
<reference evidence="1" key="1">
    <citation type="submission" date="2021-02" db="EMBL/GenBank/DDBJ databases">
        <authorList>
            <consortium name="DOE Joint Genome Institute"/>
            <person name="Ahrendt S."/>
            <person name="Looney B.P."/>
            <person name="Miyauchi S."/>
            <person name="Morin E."/>
            <person name="Drula E."/>
            <person name="Courty P.E."/>
            <person name="Chicoki N."/>
            <person name="Fauchery L."/>
            <person name="Kohler A."/>
            <person name="Kuo A."/>
            <person name="Labutti K."/>
            <person name="Pangilinan J."/>
            <person name="Lipzen A."/>
            <person name="Riley R."/>
            <person name="Andreopoulos W."/>
            <person name="He G."/>
            <person name="Johnson J."/>
            <person name="Barry K.W."/>
            <person name="Grigoriev I.V."/>
            <person name="Nagy L."/>
            <person name="Hibbett D."/>
            <person name="Henrissat B."/>
            <person name="Matheny P.B."/>
            <person name="Labbe J."/>
            <person name="Martin F."/>
        </authorList>
    </citation>
    <scope>NUCLEOTIDE SEQUENCE</scope>
    <source>
        <strain evidence="1">FP105234-sp</strain>
    </source>
</reference>
<proteinExistence type="predicted"/>
<keyword evidence="1" id="KW-0378">Hydrolase</keyword>